<evidence type="ECO:0000313" key="2">
    <source>
        <dbReference type="Proteomes" id="UP000823388"/>
    </source>
</evidence>
<protein>
    <submittedName>
        <fullName evidence="1">Uncharacterized protein</fullName>
    </submittedName>
</protein>
<proteinExistence type="predicted"/>
<name>A0A8T0UWA7_PANVG</name>
<accession>A0A8T0UWA7</accession>
<gene>
    <name evidence="1" type="ORF">PVAP13_3KG125927</name>
</gene>
<dbReference type="AlphaFoldDB" id="A0A8T0UWA7"/>
<dbReference type="Proteomes" id="UP000823388">
    <property type="component" value="Chromosome 3K"/>
</dbReference>
<organism evidence="1 2">
    <name type="scientific">Panicum virgatum</name>
    <name type="common">Blackwell switchgrass</name>
    <dbReference type="NCBI Taxonomy" id="38727"/>
    <lineage>
        <taxon>Eukaryota</taxon>
        <taxon>Viridiplantae</taxon>
        <taxon>Streptophyta</taxon>
        <taxon>Embryophyta</taxon>
        <taxon>Tracheophyta</taxon>
        <taxon>Spermatophyta</taxon>
        <taxon>Magnoliopsida</taxon>
        <taxon>Liliopsida</taxon>
        <taxon>Poales</taxon>
        <taxon>Poaceae</taxon>
        <taxon>PACMAD clade</taxon>
        <taxon>Panicoideae</taxon>
        <taxon>Panicodae</taxon>
        <taxon>Paniceae</taxon>
        <taxon>Panicinae</taxon>
        <taxon>Panicum</taxon>
        <taxon>Panicum sect. Hiantes</taxon>
    </lineage>
</organism>
<keyword evidence="2" id="KW-1185">Reference proteome</keyword>
<comment type="caution">
    <text evidence="1">The sequence shown here is derived from an EMBL/GenBank/DDBJ whole genome shotgun (WGS) entry which is preliminary data.</text>
</comment>
<dbReference type="EMBL" id="CM029041">
    <property type="protein sequence ID" value="KAG2624389.1"/>
    <property type="molecule type" value="Genomic_DNA"/>
</dbReference>
<evidence type="ECO:0000313" key="1">
    <source>
        <dbReference type="EMBL" id="KAG2624389.1"/>
    </source>
</evidence>
<sequence>MWVLVLDGEKFDCCCICMRSQFWGRGDQFQHLLVTCVELRSPWWDIELGGVDLGNMIFYLARLVICLLELQLVDPDVIATAFQRTKCTILRAKKSVC</sequence>
<reference evidence="1" key="1">
    <citation type="submission" date="2020-05" db="EMBL/GenBank/DDBJ databases">
        <title>WGS assembly of Panicum virgatum.</title>
        <authorList>
            <person name="Lovell J.T."/>
            <person name="Jenkins J."/>
            <person name="Shu S."/>
            <person name="Juenger T.E."/>
            <person name="Schmutz J."/>
        </authorList>
    </citation>
    <scope>NUCLEOTIDE SEQUENCE</scope>
    <source>
        <strain evidence="1">AP13</strain>
    </source>
</reference>